<dbReference type="EMBL" id="JAAAXW010000060">
    <property type="protein sequence ID" value="KAF9546165.1"/>
    <property type="molecule type" value="Genomic_DNA"/>
</dbReference>
<sequence>MHFSSSFVSLTVLATLLAITSVNASPIPPSSPLHEESPCIMICPMNYSPICGINKGGQTIVFSNACMLDSYNYQNPTATFESVANAACSAVPSCPDACPTDYHPVCAKLEFGNSKTFSNECELKAFNCMNPKAAFIIFSEGAC</sequence>
<evidence type="ECO:0000259" key="2">
    <source>
        <dbReference type="PROSITE" id="PS51465"/>
    </source>
</evidence>
<feature type="chain" id="PRO_5040499297" description="Kazal-like domain-containing protein" evidence="1">
    <location>
        <begin position="25"/>
        <end position="143"/>
    </location>
</feature>
<dbReference type="SUPFAM" id="SSF100895">
    <property type="entry name" value="Kazal-type serine protease inhibitors"/>
    <property type="match status" value="2"/>
</dbReference>
<feature type="domain" description="Kazal-like" evidence="2">
    <location>
        <begin position="33"/>
        <end position="88"/>
    </location>
</feature>
<comment type="caution">
    <text evidence="3">The sequence shown here is derived from an EMBL/GenBank/DDBJ whole genome shotgun (WGS) entry which is preliminary data.</text>
</comment>
<dbReference type="InterPro" id="IPR036058">
    <property type="entry name" value="Kazal_dom_sf"/>
</dbReference>
<dbReference type="InterPro" id="IPR002350">
    <property type="entry name" value="Kazal_dom"/>
</dbReference>
<evidence type="ECO:0000313" key="4">
    <source>
        <dbReference type="Proteomes" id="UP000723463"/>
    </source>
</evidence>
<keyword evidence="1" id="KW-0732">Signal</keyword>
<gene>
    <name evidence="3" type="ORF">EC957_010151</name>
</gene>
<dbReference type="CDD" id="cd00104">
    <property type="entry name" value="KAZAL_FS"/>
    <property type="match status" value="1"/>
</dbReference>
<dbReference type="Proteomes" id="UP000723463">
    <property type="component" value="Unassembled WGS sequence"/>
</dbReference>
<dbReference type="Pfam" id="PF07648">
    <property type="entry name" value="Kazal_2"/>
    <property type="match status" value="2"/>
</dbReference>
<feature type="domain" description="Kazal-like" evidence="2">
    <location>
        <begin position="89"/>
        <end position="143"/>
    </location>
</feature>
<dbReference type="Gene3D" id="3.30.60.30">
    <property type="match status" value="2"/>
</dbReference>
<proteinExistence type="predicted"/>
<organism evidence="3 4">
    <name type="scientific">Mortierella hygrophila</name>
    <dbReference type="NCBI Taxonomy" id="979708"/>
    <lineage>
        <taxon>Eukaryota</taxon>
        <taxon>Fungi</taxon>
        <taxon>Fungi incertae sedis</taxon>
        <taxon>Mucoromycota</taxon>
        <taxon>Mortierellomycotina</taxon>
        <taxon>Mortierellomycetes</taxon>
        <taxon>Mortierellales</taxon>
        <taxon>Mortierellaceae</taxon>
        <taxon>Mortierella</taxon>
    </lineage>
</organism>
<accession>A0A9P6K4R9</accession>
<dbReference type="PROSITE" id="PS51465">
    <property type="entry name" value="KAZAL_2"/>
    <property type="match status" value="2"/>
</dbReference>
<evidence type="ECO:0000313" key="3">
    <source>
        <dbReference type="EMBL" id="KAF9546165.1"/>
    </source>
</evidence>
<protein>
    <recommendedName>
        <fullName evidence="2">Kazal-like domain-containing protein</fullName>
    </recommendedName>
</protein>
<keyword evidence="4" id="KW-1185">Reference proteome</keyword>
<dbReference type="AlphaFoldDB" id="A0A9P6K4R9"/>
<dbReference type="SMART" id="SM00280">
    <property type="entry name" value="KAZAL"/>
    <property type="match status" value="2"/>
</dbReference>
<feature type="signal peptide" evidence="1">
    <location>
        <begin position="1"/>
        <end position="24"/>
    </location>
</feature>
<reference evidence="3" key="1">
    <citation type="journal article" date="2020" name="Fungal Divers.">
        <title>Resolving the Mortierellaceae phylogeny through synthesis of multi-gene phylogenetics and phylogenomics.</title>
        <authorList>
            <person name="Vandepol N."/>
            <person name="Liber J."/>
            <person name="Desiro A."/>
            <person name="Na H."/>
            <person name="Kennedy M."/>
            <person name="Barry K."/>
            <person name="Grigoriev I.V."/>
            <person name="Miller A.N."/>
            <person name="O'Donnell K."/>
            <person name="Stajich J.E."/>
            <person name="Bonito G."/>
        </authorList>
    </citation>
    <scope>NUCLEOTIDE SEQUENCE</scope>
    <source>
        <strain evidence="3">NRRL 2591</strain>
    </source>
</reference>
<name>A0A9P6K4R9_9FUNG</name>
<evidence type="ECO:0000256" key="1">
    <source>
        <dbReference type="SAM" id="SignalP"/>
    </source>
</evidence>